<dbReference type="InterPro" id="IPR013324">
    <property type="entry name" value="RNA_pol_sigma_r3/r4-like"/>
</dbReference>
<evidence type="ECO:0000313" key="2">
    <source>
        <dbReference type="EMBL" id="AFZ19278.1"/>
    </source>
</evidence>
<dbReference type="PATRIC" id="fig|1173027.3.peg.3908"/>
<dbReference type="HOGENOM" id="CLU_171727_0_0_3"/>
<dbReference type="eggNOG" id="COG1672">
    <property type="taxonomic scope" value="Bacteria"/>
</dbReference>
<sequence length="104" mass="11933">MTGQEALTFVDTFLRFGHKRQRLNDIQSEVFLQTWAGLSYKEIAQQLGYQHDYIKQVGSQLWRSLSQAFGEPVSKQNVKAVLRHYQQETCALPDTRGISKAVLC</sequence>
<organism evidence="2 3">
    <name type="scientific">Allocoleopsis franciscana PCC 7113</name>
    <dbReference type="NCBI Taxonomy" id="1173027"/>
    <lineage>
        <taxon>Bacteria</taxon>
        <taxon>Bacillati</taxon>
        <taxon>Cyanobacteriota</taxon>
        <taxon>Cyanophyceae</taxon>
        <taxon>Coleofasciculales</taxon>
        <taxon>Coleofasciculaceae</taxon>
        <taxon>Allocoleopsis</taxon>
        <taxon>Allocoleopsis franciscana</taxon>
    </lineage>
</organism>
<dbReference type="InterPro" id="IPR058651">
    <property type="entry name" value="HTH_VMAP-M9"/>
</dbReference>
<name>K9WGF5_9CYAN</name>
<dbReference type="Pfam" id="PF26355">
    <property type="entry name" value="HTH_VMAP-M9"/>
    <property type="match status" value="1"/>
</dbReference>
<dbReference type="Proteomes" id="UP000010471">
    <property type="component" value="Chromosome"/>
</dbReference>
<reference evidence="2 3" key="1">
    <citation type="submission" date="2012-06" db="EMBL/GenBank/DDBJ databases">
        <title>Finished chromosome of genome of Microcoleus sp. PCC 7113.</title>
        <authorList>
            <consortium name="US DOE Joint Genome Institute"/>
            <person name="Gugger M."/>
            <person name="Coursin T."/>
            <person name="Rippka R."/>
            <person name="Tandeau De Marsac N."/>
            <person name="Huntemann M."/>
            <person name="Wei C.-L."/>
            <person name="Han J."/>
            <person name="Detter J.C."/>
            <person name="Han C."/>
            <person name="Tapia R."/>
            <person name="Chen A."/>
            <person name="Kyrpides N."/>
            <person name="Mavromatis K."/>
            <person name="Markowitz V."/>
            <person name="Szeto E."/>
            <person name="Ivanova N."/>
            <person name="Pagani I."/>
            <person name="Pati A."/>
            <person name="Goodwin L."/>
            <person name="Nordberg H.P."/>
            <person name="Cantor M.N."/>
            <person name="Hua S.X."/>
            <person name="Woyke T."/>
            <person name="Kerfeld C.A."/>
        </authorList>
    </citation>
    <scope>NUCLEOTIDE SEQUENCE [LARGE SCALE GENOMIC DNA]</scope>
    <source>
        <strain evidence="2 3">PCC 7113</strain>
    </source>
</reference>
<evidence type="ECO:0000259" key="1">
    <source>
        <dbReference type="Pfam" id="PF26355"/>
    </source>
</evidence>
<proteinExistence type="predicted"/>
<accession>K9WGF5</accession>
<dbReference type="KEGG" id="mic:Mic7113_3554"/>
<dbReference type="STRING" id="1173027.Mic7113_3554"/>
<feature type="domain" description="vWA-MoxR associated protein N-terminal HTH" evidence="1">
    <location>
        <begin position="1"/>
        <end position="84"/>
    </location>
</feature>
<gene>
    <name evidence="2" type="ORF">Mic7113_3554</name>
</gene>
<dbReference type="AlphaFoldDB" id="K9WGF5"/>
<dbReference type="EMBL" id="CP003630">
    <property type="protein sequence ID" value="AFZ19278.1"/>
    <property type="molecule type" value="Genomic_DNA"/>
</dbReference>
<dbReference type="OrthoDB" id="455339at2"/>
<keyword evidence="3" id="KW-1185">Reference proteome</keyword>
<protein>
    <recommendedName>
        <fullName evidence="1">vWA-MoxR associated protein N-terminal HTH domain-containing protein</fullName>
    </recommendedName>
</protein>
<evidence type="ECO:0000313" key="3">
    <source>
        <dbReference type="Proteomes" id="UP000010471"/>
    </source>
</evidence>
<dbReference type="RefSeq" id="WP_015183420.1">
    <property type="nucleotide sequence ID" value="NC_019738.1"/>
</dbReference>
<dbReference type="SUPFAM" id="SSF88659">
    <property type="entry name" value="Sigma3 and sigma4 domains of RNA polymerase sigma factors"/>
    <property type="match status" value="1"/>
</dbReference>